<dbReference type="RefSeq" id="WP_060719834.1">
    <property type="nucleotide sequence ID" value="NZ_QRFD01000009.1"/>
</dbReference>
<dbReference type="OrthoDB" id="9804543at2"/>
<dbReference type="InterPro" id="IPR014710">
    <property type="entry name" value="RmlC-like_jellyroll"/>
</dbReference>
<dbReference type="Pfam" id="PF02311">
    <property type="entry name" value="AraC_binding"/>
    <property type="match status" value="1"/>
</dbReference>
<evidence type="ECO:0000256" key="3">
    <source>
        <dbReference type="ARBA" id="ARBA00023163"/>
    </source>
</evidence>
<dbReference type="InterPro" id="IPR003313">
    <property type="entry name" value="AraC-bd"/>
</dbReference>
<dbReference type="PANTHER" id="PTHR11019">
    <property type="entry name" value="HTH-TYPE TRANSCRIPTIONAL REGULATOR NIMR"/>
    <property type="match status" value="1"/>
</dbReference>
<dbReference type="InterPro" id="IPR018060">
    <property type="entry name" value="HTH_AraC"/>
</dbReference>
<keyword evidence="1" id="KW-0805">Transcription regulation</keyword>
<dbReference type="InterPro" id="IPR011051">
    <property type="entry name" value="RmlC_Cupin_sf"/>
</dbReference>
<gene>
    <name evidence="5" type="ORF">DXT89_18500</name>
</gene>
<dbReference type="SMART" id="SM00342">
    <property type="entry name" value="HTH_ARAC"/>
    <property type="match status" value="1"/>
</dbReference>
<dbReference type="PANTHER" id="PTHR11019:SF199">
    <property type="entry name" value="HTH-TYPE TRANSCRIPTIONAL REGULATOR NIMR"/>
    <property type="match status" value="1"/>
</dbReference>
<dbReference type="Gene3D" id="2.60.120.10">
    <property type="entry name" value="Jelly Rolls"/>
    <property type="match status" value="1"/>
</dbReference>
<keyword evidence="2" id="KW-0238">DNA-binding</keyword>
<comment type="caution">
    <text evidence="5">The sequence shown here is derived from an EMBL/GenBank/DDBJ whole genome shotgun (WGS) entry which is preliminary data.</text>
</comment>
<reference evidence="5 6" key="1">
    <citation type="submission" date="2018-08" db="EMBL/GenBank/DDBJ databases">
        <title>Genome sequencing of Agrobacterium vitis strain ICMP 10754.</title>
        <authorList>
            <person name="Visnovsky S.B."/>
            <person name="Pitman A.R."/>
        </authorList>
    </citation>
    <scope>NUCLEOTIDE SEQUENCE [LARGE SCALE GENOMIC DNA]</scope>
    <source>
        <strain evidence="5 6">ICMP 10754</strain>
    </source>
</reference>
<dbReference type="CDD" id="cd06124">
    <property type="entry name" value="cupin_NimR-like_N"/>
    <property type="match status" value="1"/>
</dbReference>
<evidence type="ECO:0000313" key="5">
    <source>
        <dbReference type="EMBL" id="KAA3525320.1"/>
    </source>
</evidence>
<keyword evidence="3" id="KW-0804">Transcription</keyword>
<dbReference type="Pfam" id="PF12833">
    <property type="entry name" value="HTH_18"/>
    <property type="match status" value="1"/>
</dbReference>
<organism evidence="5 6">
    <name type="scientific">Agrobacterium vitis</name>
    <name type="common">Rhizobium vitis</name>
    <dbReference type="NCBI Taxonomy" id="373"/>
    <lineage>
        <taxon>Bacteria</taxon>
        <taxon>Pseudomonadati</taxon>
        <taxon>Pseudomonadota</taxon>
        <taxon>Alphaproteobacteria</taxon>
        <taxon>Hyphomicrobiales</taxon>
        <taxon>Rhizobiaceae</taxon>
        <taxon>Rhizobium/Agrobacterium group</taxon>
        <taxon>Agrobacterium</taxon>
    </lineage>
</organism>
<accession>A0A368NLA6</accession>
<proteinExistence type="predicted"/>
<dbReference type="GO" id="GO:0043565">
    <property type="term" value="F:sequence-specific DNA binding"/>
    <property type="evidence" value="ECO:0007669"/>
    <property type="project" value="InterPro"/>
</dbReference>
<dbReference type="InterPro" id="IPR018062">
    <property type="entry name" value="HTH_AraC-typ_CS"/>
</dbReference>
<dbReference type="Proteomes" id="UP000436911">
    <property type="component" value="Unassembled WGS sequence"/>
</dbReference>
<evidence type="ECO:0000256" key="1">
    <source>
        <dbReference type="ARBA" id="ARBA00023015"/>
    </source>
</evidence>
<dbReference type="InterPro" id="IPR009057">
    <property type="entry name" value="Homeodomain-like_sf"/>
</dbReference>
<sequence>MSGHPFTIRRGCKQRGMGMPAHSHGEAQLTFAASGMVQVHTDEGRWLVPPQLAVWIPAGVVHRVDVLTDAELWMVDWEPSAAEAWAPPTQLHRPFTLRVTPLMKCLLDAAFSPHISTDKAELVARLMLHELTETAHAPTFLPLPTSPVARRVADFAFEDRQNRLNLDELAARAATSVRTVSRLFPVETGLTLKSWRQRARIVQAMDWLARGNAIARVSVEFGFASTASFSCAFRQVTAMTPTMFLGHPNP</sequence>
<dbReference type="PROSITE" id="PS00041">
    <property type="entry name" value="HTH_ARAC_FAMILY_1"/>
    <property type="match status" value="1"/>
</dbReference>
<evidence type="ECO:0000313" key="6">
    <source>
        <dbReference type="Proteomes" id="UP000436911"/>
    </source>
</evidence>
<dbReference type="SUPFAM" id="SSF46689">
    <property type="entry name" value="Homeodomain-like"/>
    <property type="match status" value="1"/>
</dbReference>
<evidence type="ECO:0000259" key="4">
    <source>
        <dbReference type="PROSITE" id="PS01124"/>
    </source>
</evidence>
<dbReference type="AlphaFoldDB" id="A0A368NLA6"/>
<dbReference type="GO" id="GO:0003700">
    <property type="term" value="F:DNA-binding transcription factor activity"/>
    <property type="evidence" value="ECO:0007669"/>
    <property type="project" value="InterPro"/>
</dbReference>
<dbReference type="SUPFAM" id="SSF51182">
    <property type="entry name" value="RmlC-like cupins"/>
    <property type="match status" value="1"/>
</dbReference>
<dbReference type="Gene3D" id="1.10.10.60">
    <property type="entry name" value="Homeodomain-like"/>
    <property type="match status" value="1"/>
</dbReference>
<feature type="domain" description="HTH araC/xylS-type" evidence="4">
    <location>
        <begin position="150"/>
        <end position="247"/>
    </location>
</feature>
<dbReference type="EMBL" id="QUSG01000012">
    <property type="protein sequence ID" value="KAA3525320.1"/>
    <property type="molecule type" value="Genomic_DNA"/>
</dbReference>
<protein>
    <submittedName>
        <fullName evidence="5">AraC family transcriptional regulator</fullName>
    </submittedName>
</protein>
<name>A0A368NLA6_AGRVI</name>
<dbReference type="PROSITE" id="PS01124">
    <property type="entry name" value="HTH_ARAC_FAMILY_2"/>
    <property type="match status" value="1"/>
</dbReference>
<evidence type="ECO:0000256" key="2">
    <source>
        <dbReference type="ARBA" id="ARBA00023125"/>
    </source>
</evidence>